<dbReference type="PANTHER" id="PTHR31645:SF0">
    <property type="entry name" value="OLIGOPEPTIDE TRANSPORTER YGL114W-RELATED"/>
    <property type="match status" value="1"/>
</dbReference>
<dbReference type="NCBIfam" id="TIGR00728">
    <property type="entry name" value="OPT_sfam"/>
    <property type="match status" value="2"/>
</dbReference>
<comment type="caution">
    <text evidence="8">The sequence shown here is derived from an EMBL/GenBank/DDBJ whole genome shotgun (WGS) entry which is preliminary data.</text>
</comment>
<organism evidence="8 9">
    <name type="scientific">Cafeteria roenbergensis</name>
    <name type="common">Marine flagellate</name>
    <dbReference type="NCBI Taxonomy" id="33653"/>
    <lineage>
        <taxon>Eukaryota</taxon>
        <taxon>Sar</taxon>
        <taxon>Stramenopiles</taxon>
        <taxon>Bigyra</taxon>
        <taxon>Opalozoa</taxon>
        <taxon>Bicosoecida</taxon>
        <taxon>Cafeteriaceae</taxon>
        <taxon>Cafeteria</taxon>
    </lineage>
</organism>
<dbReference type="AlphaFoldDB" id="A0A5A8DMU3"/>
<keyword evidence="4 7" id="KW-1133">Transmembrane helix</keyword>
<feature type="transmembrane region" description="Helical" evidence="7">
    <location>
        <begin position="270"/>
        <end position="291"/>
    </location>
</feature>
<feature type="transmembrane region" description="Helical" evidence="7">
    <location>
        <begin position="697"/>
        <end position="719"/>
    </location>
</feature>
<sequence length="787" mass="80124">MPHVPGPSLEQPPAKAPPPRHPDMIVDPACITPEDRAGQLSVRAVLVGSVIGSMLCASNAFFALQTGWVTMASLQAAVVGFGVFRVAHSSCGCRRLTMLENVVVQTTSVAASTLPLAAGFAGIIPAFELMRKEGHPGAPPELSMASLFLWAAVLSLFGVFLAVPLRRDAILVERLKFPSGTATAEVIAVLHRVAAPSPPSGTPAIGLSDASQLEQPQAGAVPAAAAGEAAAAGSAKVSGRDAPAAEEPGMSVAEQDEASEDAAWTQRWRVLGFTMLAAAAVSVVTEFVPVLHSLPVFQWMGVPLATAVGWTITPSLSYVGQGMIMGPRTTASMLLGSVLAWAVMAPVAQAAGWSSGPVGGAEHGVKGWVTWLALAVMLGDSVVIIGSTFWRLVGSLRAKYGSRMPSAVCCRGLCGAGQAPSSTPQEGASLIPRSHSSDPASPLVRGEAGAGGAAGGVAAAVDPAVAEGTLPSSLELQVLDPAEEAGENVPTMFWVVGLALGTAACAVALSVMFNSPIYEPLVAVMLSCLVAVVAARALGETDLNPVSGVGKLSQLFFAAVAPGNVTSNIVAGAVSEAGAQQAGDLLQDLKTGHMLGASPRAQFFAQIAGSLVGVVVSVVAYKLLTLAYPVGGPELPAPTARVWLGMAELVNGQQLPPYAGLFAGLFGAAALLVSVLKAWAGRPEPGEAAWRRTLRGAMAWAPSVMAVGVGMYIAPNWVLPRCAGSLLQVVWKRTNSAGHDRLMLLAASGFVLGEGLMSIANAGLRAGGAEPWTCDGCVGELACSGCP</sequence>
<gene>
    <name evidence="8" type="ORF">FNF31_01141</name>
</gene>
<comment type="subcellular location">
    <subcellularLocation>
        <location evidence="1">Membrane</location>
        <topology evidence="1">Multi-pass membrane protein</topology>
    </subcellularLocation>
</comment>
<protein>
    <recommendedName>
        <fullName evidence="10">OPT family oligopeptide transporter</fullName>
    </recommendedName>
</protein>
<evidence type="ECO:0000256" key="5">
    <source>
        <dbReference type="ARBA" id="ARBA00023136"/>
    </source>
</evidence>
<evidence type="ECO:0000256" key="1">
    <source>
        <dbReference type="ARBA" id="ARBA00004141"/>
    </source>
</evidence>
<evidence type="ECO:0000313" key="8">
    <source>
        <dbReference type="EMBL" id="KAA0166766.1"/>
    </source>
</evidence>
<evidence type="ECO:0000256" key="4">
    <source>
        <dbReference type="ARBA" id="ARBA00022989"/>
    </source>
</evidence>
<dbReference type="Proteomes" id="UP000325113">
    <property type="component" value="Unassembled WGS sequence"/>
</dbReference>
<keyword evidence="5 7" id="KW-0472">Membrane</keyword>
<reference evidence="8 9" key="1">
    <citation type="submission" date="2019-07" db="EMBL/GenBank/DDBJ databases">
        <title>Genomes of Cafeteria roenbergensis.</title>
        <authorList>
            <person name="Fischer M.G."/>
            <person name="Hackl T."/>
            <person name="Roman M."/>
        </authorList>
    </citation>
    <scope>NUCLEOTIDE SEQUENCE [LARGE SCALE GENOMIC DNA]</scope>
    <source>
        <strain evidence="8 9">Cflag</strain>
    </source>
</reference>
<feature type="region of interest" description="Disordered" evidence="6">
    <location>
        <begin position="424"/>
        <end position="448"/>
    </location>
</feature>
<feature type="transmembrane region" description="Helical" evidence="7">
    <location>
        <begin position="658"/>
        <end position="676"/>
    </location>
</feature>
<feature type="transmembrane region" description="Helical" evidence="7">
    <location>
        <begin position="297"/>
        <end position="319"/>
    </location>
</feature>
<feature type="region of interest" description="Disordered" evidence="6">
    <location>
        <begin position="1"/>
        <end position="23"/>
    </location>
</feature>
<dbReference type="GO" id="GO:0016020">
    <property type="term" value="C:membrane"/>
    <property type="evidence" value="ECO:0007669"/>
    <property type="project" value="UniProtKB-SubCell"/>
</dbReference>
<proteinExistence type="predicted"/>
<keyword evidence="2" id="KW-0813">Transport</keyword>
<feature type="transmembrane region" description="Helical" evidence="7">
    <location>
        <begin position="68"/>
        <end position="87"/>
    </location>
</feature>
<dbReference type="GO" id="GO:0035673">
    <property type="term" value="F:oligopeptide transmembrane transporter activity"/>
    <property type="evidence" value="ECO:0007669"/>
    <property type="project" value="InterPro"/>
</dbReference>
<dbReference type="InterPro" id="IPR004813">
    <property type="entry name" value="OPT"/>
</dbReference>
<feature type="region of interest" description="Disordered" evidence="6">
    <location>
        <begin position="236"/>
        <end position="258"/>
    </location>
</feature>
<dbReference type="PANTHER" id="PTHR31645">
    <property type="entry name" value="OLIGOPEPTIDE TRANSPORTER YGL114W-RELATED"/>
    <property type="match status" value="1"/>
</dbReference>
<keyword evidence="3 7" id="KW-0812">Transmembrane</keyword>
<evidence type="ECO:0008006" key="10">
    <source>
        <dbReference type="Google" id="ProtNLM"/>
    </source>
</evidence>
<feature type="transmembrane region" description="Helical" evidence="7">
    <location>
        <begin position="331"/>
        <end position="348"/>
    </location>
</feature>
<feature type="transmembrane region" description="Helical" evidence="7">
    <location>
        <begin position="603"/>
        <end position="624"/>
    </location>
</feature>
<dbReference type="EMBL" id="VLTM01000007">
    <property type="protein sequence ID" value="KAA0166766.1"/>
    <property type="molecule type" value="Genomic_DNA"/>
</dbReference>
<name>A0A5A8DMU3_CAFRO</name>
<feature type="transmembrane region" description="Helical" evidence="7">
    <location>
        <begin position="108"/>
        <end position="127"/>
    </location>
</feature>
<feature type="transmembrane region" description="Helical" evidence="7">
    <location>
        <begin position="492"/>
        <end position="511"/>
    </location>
</feature>
<dbReference type="Pfam" id="PF03169">
    <property type="entry name" value="OPT"/>
    <property type="match status" value="1"/>
</dbReference>
<evidence type="ECO:0000256" key="6">
    <source>
        <dbReference type="SAM" id="MobiDB-lite"/>
    </source>
</evidence>
<evidence type="ECO:0000256" key="3">
    <source>
        <dbReference type="ARBA" id="ARBA00022692"/>
    </source>
</evidence>
<feature type="transmembrane region" description="Helical" evidence="7">
    <location>
        <begin position="517"/>
        <end position="538"/>
    </location>
</feature>
<accession>A0A5A8DMU3</accession>
<evidence type="ECO:0000313" key="9">
    <source>
        <dbReference type="Proteomes" id="UP000325113"/>
    </source>
</evidence>
<dbReference type="InterPro" id="IPR045035">
    <property type="entry name" value="YSL-like"/>
</dbReference>
<feature type="transmembrane region" description="Helical" evidence="7">
    <location>
        <begin position="368"/>
        <end position="393"/>
    </location>
</feature>
<evidence type="ECO:0000256" key="7">
    <source>
        <dbReference type="SAM" id="Phobius"/>
    </source>
</evidence>
<evidence type="ECO:0000256" key="2">
    <source>
        <dbReference type="ARBA" id="ARBA00022448"/>
    </source>
</evidence>
<feature type="transmembrane region" description="Helical" evidence="7">
    <location>
        <begin position="147"/>
        <end position="165"/>
    </location>
</feature>